<dbReference type="EMBL" id="KK914712">
    <property type="protein sequence ID" value="KDP30071.1"/>
    <property type="molecule type" value="Genomic_DNA"/>
</dbReference>
<feature type="compositionally biased region" description="Basic and acidic residues" evidence="1">
    <location>
        <begin position="96"/>
        <end position="107"/>
    </location>
</feature>
<evidence type="ECO:0000313" key="3">
    <source>
        <dbReference type="Proteomes" id="UP000027138"/>
    </source>
</evidence>
<sequence>MAKPSIPVSEIEKMIEKIVAASLKRLLCSDKGKEQVVIKDEKAKVESERKEHVDDTCEYSSLCLPIKPFEHKGKTYPVLEIFADVIDMLAFEPKALDTKSEKEKEKELEEEGVEGPQVAKEEEKKEEEEEGQAA</sequence>
<protein>
    <submittedName>
        <fullName evidence="2">Uncharacterized protein</fullName>
    </submittedName>
</protein>
<dbReference type="AlphaFoldDB" id="A0A067K1H4"/>
<feature type="compositionally biased region" description="Acidic residues" evidence="1">
    <location>
        <begin position="124"/>
        <end position="134"/>
    </location>
</feature>
<reference evidence="2 3" key="1">
    <citation type="journal article" date="2014" name="PLoS ONE">
        <title>Global Analysis of Gene Expression Profiles in Physic Nut (Jatropha curcas L.) Seedlings Exposed to Salt Stress.</title>
        <authorList>
            <person name="Zhang L."/>
            <person name="Zhang C."/>
            <person name="Wu P."/>
            <person name="Chen Y."/>
            <person name="Li M."/>
            <person name="Jiang H."/>
            <person name="Wu G."/>
        </authorList>
    </citation>
    <scope>NUCLEOTIDE SEQUENCE [LARGE SCALE GENOMIC DNA]</scope>
    <source>
        <strain evidence="3">cv. GZQX0401</strain>
        <tissue evidence="2">Young leaves</tissue>
    </source>
</reference>
<feature type="region of interest" description="Disordered" evidence="1">
    <location>
        <begin position="96"/>
        <end position="134"/>
    </location>
</feature>
<evidence type="ECO:0000256" key="1">
    <source>
        <dbReference type="SAM" id="MobiDB-lite"/>
    </source>
</evidence>
<dbReference type="Proteomes" id="UP000027138">
    <property type="component" value="Unassembled WGS sequence"/>
</dbReference>
<gene>
    <name evidence="2" type="ORF">JCGZ_18619</name>
</gene>
<evidence type="ECO:0000313" key="2">
    <source>
        <dbReference type="EMBL" id="KDP30071.1"/>
    </source>
</evidence>
<accession>A0A067K1H4</accession>
<organism evidence="2 3">
    <name type="scientific">Jatropha curcas</name>
    <name type="common">Barbados nut</name>
    <dbReference type="NCBI Taxonomy" id="180498"/>
    <lineage>
        <taxon>Eukaryota</taxon>
        <taxon>Viridiplantae</taxon>
        <taxon>Streptophyta</taxon>
        <taxon>Embryophyta</taxon>
        <taxon>Tracheophyta</taxon>
        <taxon>Spermatophyta</taxon>
        <taxon>Magnoliopsida</taxon>
        <taxon>eudicotyledons</taxon>
        <taxon>Gunneridae</taxon>
        <taxon>Pentapetalae</taxon>
        <taxon>rosids</taxon>
        <taxon>fabids</taxon>
        <taxon>Malpighiales</taxon>
        <taxon>Euphorbiaceae</taxon>
        <taxon>Crotonoideae</taxon>
        <taxon>Jatropheae</taxon>
        <taxon>Jatropha</taxon>
    </lineage>
</organism>
<proteinExistence type="predicted"/>
<keyword evidence="3" id="KW-1185">Reference proteome</keyword>
<name>A0A067K1H4_JATCU</name>